<dbReference type="PANTHER" id="PTHR16305:SF35">
    <property type="entry name" value="TRANSCRIPTIONAL ACTIVATOR DOMAIN"/>
    <property type="match status" value="1"/>
</dbReference>
<dbReference type="OrthoDB" id="3178131at2"/>
<dbReference type="KEGG" id="kal:KALB_6589"/>
<dbReference type="InterPro" id="IPR027417">
    <property type="entry name" value="P-loop_NTPase"/>
</dbReference>
<protein>
    <submittedName>
        <fullName evidence="4">LuxR-family transcription regulator</fullName>
    </submittedName>
</protein>
<dbReference type="InterPro" id="IPR016032">
    <property type="entry name" value="Sig_transdc_resp-reg_C-effctor"/>
</dbReference>
<evidence type="ECO:0000256" key="1">
    <source>
        <dbReference type="ARBA" id="ARBA00022741"/>
    </source>
</evidence>
<dbReference type="PATRIC" id="fig|1449976.3.peg.6615"/>
<dbReference type="SMART" id="SM00421">
    <property type="entry name" value="HTH_LUXR"/>
    <property type="match status" value="1"/>
</dbReference>
<dbReference type="GO" id="GO:0005737">
    <property type="term" value="C:cytoplasm"/>
    <property type="evidence" value="ECO:0007669"/>
    <property type="project" value="TreeGrafter"/>
</dbReference>
<dbReference type="PANTHER" id="PTHR16305">
    <property type="entry name" value="TESTICULAR SOLUBLE ADENYLYL CYCLASE"/>
    <property type="match status" value="1"/>
</dbReference>
<accession>W5WFH4</accession>
<dbReference type="GO" id="GO:0006355">
    <property type="term" value="P:regulation of DNA-templated transcription"/>
    <property type="evidence" value="ECO:0007669"/>
    <property type="project" value="InterPro"/>
</dbReference>
<dbReference type="PRINTS" id="PR00038">
    <property type="entry name" value="HTHLUXR"/>
</dbReference>
<keyword evidence="1" id="KW-0547">Nucleotide-binding</keyword>
<feature type="domain" description="HTH luxR-type" evidence="3">
    <location>
        <begin position="852"/>
        <end position="917"/>
    </location>
</feature>
<dbReference type="AlphaFoldDB" id="W5WFH4"/>
<dbReference type="Pfam" id="PF00196">
    <property type="entry name" value="GerE"/>
    <property type="match status" value="1"/>
</dbReference>
<dbReference type="InterPro" id="IPR036388">
    <property type="entry name" value="WH-like_DNA-bd_sf"/>
</dbReference>
<dbReference type="SUPFAM" id="SSF46894">
    <property type="entry name" value="C-terminal effector domain of the bipartite response regulators"/>
    <property type="match status" value="1"/>
</dbReference>
<dbReference type="SUPFAM" id="SSF52540">
    <property type="entry name" value="P-loop containing nucleoside triphosphate hydrolases"/>
    <property type="match status" value="1"/>
</dbReference>
<dbReference type="STRING" id="1449976.KALB_6589"/>
<proteinExistence type="predicted"/>
<evidence type="ECO:0000256" key="2">
    <source>
        <dbReference type="ARBA" id="ARBA00022840"/>
    </source>
</evidence>
<dbReference type="RefSeq" id="WP_025359828.1">
    <property type="nucleotide sequence ID" value="NZ_CP007155.1"/>
</dbReference>
<dbReference type="InterPro" id="IPR000792">
    <property type="entry name" value="Tscrpt_reg_LuxR_C"/>
</dbReference>
<evidence type="ECO:0000313" key="4">
    <source>
        <dbReference type="EMBL" id="AHH99948.1"/>
    </source>
</evidence>
<dbReference type="GO" id="GO:0004016">
    <property type="term" value="F:adenylate cyclase activity"/>
    <property type="evidence" value="ECO:0007669"/>
    <property type="project" value="TreeGrafter"/>
</dbReference>
<dbReference type="PROSITE" id="PS50043">
    <property type="entry name" value="HTH_LUXR_2"/>
    <property type="match status" value="1"/>
</dbReference>
<dbReference type="Pfam" id="PF13191">
    <property type="entry name" value="AAA_16"/>
    <property type="match status" value="1"/>
</dbReference>
<dbReference type="Proteomes" id="UP000019225">
    <property type="component" value="Chromosome"/>
</dbReference>
<keyword evidence="5" id="KW-1185">Reference proteome</keyword>
<reference evidence="4 5" key="1">
    <citation type="journal article" date="2014" name="BMC Genomics">
        <title>Complete genome sequence of producer of the glycopeptide antibiotic Aculeximycin Kutzneria albida DSM 43870T, a representative of minor genus of Pseudonocardiaceae.</title>
        <authorList>
            <person name="Rebets Y."/>
            <person name="Tokovenko B."/>
            <person name="Lushchyk I."/>
            <person name="Ruckert C."/>
            <person name="Zaburannyi N."/>
            <person name="Bechthold A."/>
            <person name="Kalinowski J."/>
            <person name="Luzhetskyy A."/>
        </authorList>
    </citation>
    <scope>NUCLEOTIDE SEQUENCE [LARGE SCALE GENOMIC DNA]</scope>
    <source>
        <strain evidence="4">DSM 43870</strain>
    </source>
</reference>
<dbReference type="CDD" id="cd06170">
    <property type="entry name" value="LuxR_C_like"/>
    <property type="match status" value="1"/>
</dbReference>
<dbReference type="GO" id="GO:0003677">
    <property type="term" value="F:DNA binding"/>
    <property type="evidence" value="ECO:0007669"/>
    <property type="project" value="InterPro"/>
</dbReference>
<name>W5WFH4_9PSEU</name>
<keyword evidence="2" id="KW-0067">ATP-binding</keyword>
<dbReference type="EMBL" id="CP007155">
    <property type="protein sequence ID" value="AHH99948.1"/>
    <property type="molecule type" value="Genomic_DNA"/>
</dbReference>
<dbReference type="GO" id="GO:0005524">
    <property type="term" value="F:ATP binding"/>
    <property type="evidence" value="ECO:0007669"/>
    <property type="project" value="UniProtKB-KW"/>
</dbReference>
<dbReference type="HOGENOM" id="CLU_006850_1_2_11"/>
<dbReference type="Gene3D" id="1.10.10.10">
    <property type="entry name" value="Winged helix-like DNA-binding domain superfamily/Winged helix DNA-binding domain"/>
    <property type="match status" value="1"/>
</dbReference>
<dbReference type="eggNOG" id="COG2909">
    <property type="taxonomic scope" value="Bacteria"/>
</dbReference>
<dbReference type="InterPro" id="IPR041664">
    <property type="entry name" value="AAA_16"/>
</dbReference>
<sequence length="927" mass="98254">MLLERHEELARARAAVGRALAGGGTSLVVSGPLGAGKSALLREIGLLASGQGAEVLRADASRAETHLGFAVVRQLFEPVLPIADERLDRWANPERGEDPTALHGLTELLRHRAEDRPLVLLLDDVQWSDQPSLCWLDFVQHQLADLPVVLVLTAGAGDPAAATLLVREILGNAAETLTLQPLSQQAVGELVAERFGGTGDERFVPDCHEASAGNPMVLRFVLDSLHAAGVPPLAEHLGTISDPVLGDWVLTALRAQPAPVRALAEALAVLGGHGEIDLVAPLAGVDEVGCASARRALTELGLLGAGPLLRLVNPAIARAIEESLPAAEHDRLHARAATLLHDSARSAEQIAEHLRVVMSPQQPWAGEVLRVAAESAIRRGEYTAAVDYLRRALLGSSLDGGDRARLLIELASAERALDPSTAVRHVRQALPLLDTVGERIAAVVGIVPTVVSWAPRSAGALVTDLSNQLTRPGDLAGRDRRLALRLAARARYGALEDPAQQTEAVAELLAMGPDVAEAGAAERELASVLLYSGALTVRLSAAQVTELAGRVLWCEPAYPGHAHGPLPLVIRLLVAGDRLADVRSWLDVATEQARRMTSPDDLVLALSQQALAASQSGLLPLARELAAEALALVSGAHHTAFSGFSETLVRAVADAGDSALIERMVRVCQSRPADQFDLLQRTAMQMLAGSAAAAQGDHRCALDQFLDCGRHLDRVNWHNPALFPWRSRAAALHHRLGNLDAAQQLMAEELVHARKWGAPTALARSLRLSGRLVPTEGGVDLLREAVEVVTASDNRLEHAKALTALGMRLRPTEEQEADQRLREARAHAAACGAGWLVELTTAALNTAARRPGAVRPVGLTATERQVTDLVVGGRTNGEIATELGVTRRAVEKHLTKIYRKLAVDGRAGLAAIFAGGAEPLVHGGLTP</sequence>
<evidence type="ECO:0000259" key="3">
    <source>
        <dbReference type="PROSITE" id="PS50043"/>
    </source>
</evidence>
<evidence type="ECO:0000313" key="5">
    <source>
        <dbReference type="Proteomes" id="UP000019225"/>
    </source>
</evidence>
<gene>
    <name evidence="4" type="primary">acuR3</name>
    <name evidence="4" type="ORF">KALB_6589</name>
</gene>
<organism evidence="4 5">
    <name type="scientific">Kutzneria albida DSM 43870</name>
    <dbReference type="NCBI Taxonomy" id="1449976"/>
    <lineage>
        <taxon>Bacteria</taxon>
        <taxon>Bacillati</taxon>
        <taxon>Actinomycetota</taxon>
        <taxon>Actinomycetes</taxon>
        <taxon>Pseudonocardiales</taxon>
        <taxon>Pseudonocardiaceae</taxon>
        <taxon>Kutzneria</taxon>
    </lineage>
</organism>